<dbReference type="GO" id="GO:0046785">
    <property type="term" value="P:microtubule polymerization"/>
    <property type="evidence" value="ECO:0007669"/>
    <property type="project" value="InterPro"/>
</dbReference>
<dbReference type="GO" id="GO:0005813">
    <property type="term" value="C:centrosome"/>
    <property type="evidence" value="ECO:0007669"/>
    <property type="project" value="UniProtKB-SubCell"/>
</dbReference>
<evidence type="ECO:0000256" key="11">
    <source>
        <dbReference type="ARBA" id="ARBA00023306"/>
    </source>
</evidence>
<dbReference type="OrthoDB" id="205662at2759"/>
<dbReference type="GO" id="GO:0005874">
    <property type="term" value="C:microtubule"/>
    <property type="evidence" value="ECO:0007669"/>
    <property type="project" value="UniProtKB-ARBA"/>
</dbReference>
<feature type="region of interest" description="Disordered" evidence="14">
    <location>
        <begin position="528"/>
        <end position="566"/>
    </location>
</feature>
<evidence type="ECO:0000256" key="1">
    <source>
        <dbReference type="ARBA" id="ARBA00004300"/>
    </source>
</evidence>
<dbReference type="SMART" id="SM01349">
    <property type="entry name" value="TOG"/>
    <property type="match status" value="5"/>
</dbReference>
<keyword evidence="10" id="KW-0206">Cytoskeleton</keyword>
<dbReference type="GO" id="GO:0061863">
    <property type="term" value="F:microtubule plus end polymerase"/>
    <property type="evidence" value="ECO:0007669"/>
    <property type="project" value="InterPro"/>
</dbReference>
<evidence type="ECO:0000313" key="17">
    <source>
        <dbReference type="RefSeq" id="XP_025832919.1"/>
    </source>
</evidence>
<evidence type="ECO:0000256" key="12">
    <source>
        <dbReference type="ARBA" id="ARBA00023328"/>
    </source>
</evidence>
<dbReference type="PANTHER" id="PTHR12609">
    <property type="entry name" value="MICROTUBULE ASSOCIATED PROTEIN XMAP215"/>
    <property type="match status" value="1"/>
</dbReference>
<keyword evidence="16" id="KW-1185">Reference proteome</keyword>
<feature type="domain" description="TOG" evidence="15">
    <location>
        <begin position="872"/>
        <end position="1105"/>
    </location>
</feature>
<dbReference type="GO" id="GO:0051301">
    <property type="term" value="P:cell division"/>
    <property type="evidence" value="ECO:0007669"/>
    <property type="project" value="UniProtKB-KW"/>
</dbReference>
<dbReference type="InterPro" id="IPR048491">
    <property type="entry name" value="XMAP215_CLASP_TOG"/>
</dbReference>
<evidence type="ECO:0000256" key="6">
    <source>
        <dbReference type="ARBA" id="ARBA00022618"/>
    </source>
</evidence>
<dbReference type="FunCoup" id="A0A7F5RAE6">
    <property type="interactions" value="1481"/>
</dbReference>
<reference evidence="17" key="1">
    <citation type="submission" date="2025-08" db="UniProtKB">
        <authorList>
            <consortium name="RefSeq"/>
        </authorList>
    </citation>
    <scope>IDENTIFICATION</scope>
    <source>
        <tissue evidence="17">Entire body</tissue>
    </source>
</reference>
<gene>
    <name evidence="17" type="primary">LOC108738168</name>
</gene>
<feature type="domain" description="TOG" evidence="15">
    <location>
        <begin position="285"/>
        <end position="523"/>
    </location>
</feature>
<proteinExistence type="inferred from homology"/>
<feature type="domain" description="TOG" evidence="15">
    <location>
        <begin position="1191"/>
        <end position="1430"/>
    </location>
</feature>
<dbReference type="RefSeq" id="XP_025832919.1">
    <property type="nucleotide sequence ID" value="XM_025977134.1"/>
</dbReference>
<dbReference type="InParanoid" id="A0A7F5RAE6"/>
<dbReference type="FunFam" id="1.25.10.10:FF:000052">
    <property type="entry name" value="Cytoskeleton associated protein 5"/>
    <property type="match status" value="1"/>
</dbReference>
<dbReference type="GO" id="GO:0030951">
    <property type="term" value="P:establishment or maintenance of microtubule cytoskeleton polarity"/>
    <property type="evidence" value="ECO:0007669"/>
    <property type="project" value="InterPro"/>
</dbReference>
<dbReference type="FunFam" id="1.25.10.10:FF:000063">
    <property type="entry name" value="Putative cytoskeleton-associated protein 5"/>
    <property type="match status" value="1"/>
</dbReference>
<keyword evidence="7" id="KW-0677">Repeat</keyword>
<dbReference type="GO" id="GO:0051231">
    <property type="term" value="P:spindle elongation"/>
    <property type="evidence" value="ECO:0007669"/>
    <property type="project" value="UniProtKB-ARBA"/>
</dbReference>
<evidence type="ECO:0000256" key="9">
    <source>
        <dbReference type="ARBA" id="ARBA00022838"/>
    </source>
</evidence>
<sequence>MEDDEWKKLPIEDRCVHKSWKARINGYEEVTKLFKQIDDEKSPEFAKYLGLIKKFVTDSNAASQEKGLEATLAYVENYAHAGKTVGEVMSGVVTKCMAAQKIKTKELALQVTLMFVEIEKQEAVVEELIKGTEQKNPKIVAACVNALTVSLREFGSKVINVKPAIKKIPTLFADRDKNVRDEAKGMVVEIYRWIGPALKSQLTGLQAVQITELEAEFTKIEGQKVSPTRYLRSQQEKQSKLAAEAVEDDGKNILNIERLLIKEITVLDEEPQDETNAAVPIDAYDLADPVDILSKLPKNFYEQLESKKWQERKEMLELLENLLKTPKLENGDYGDLVRSLKKIVQKDSNVVVVTVGTKCLGGLANGLKKRFQTYAGVCLPALLEKFKEKKQTVVVAIREAVDAIYLSTTIEAIFEDVIEILNNKNPAVKSETALFLARAFAKTQPTALNKKLLKAYSSGLIKNINEPDPTVRDSSAEALGILMKLVGEKALGPFLTELEKDNLKMMKIKEFSDKAVILVKTPAVKKGRAATAPPKISGSNESNKTVPKKSVQTTQKSSSSVPSSGTATIVKTKKRVASAVCSGTTTIIKSKGKATPERARENEISEEEAVEISTDLLTDEIMNGLIDTNWKIRLGAIENMANKIQMMESAEVPTQAFVKVIKRKPGLKDTNFQVLKARLDIIKYLAENCKFSTTTGNACISEIADKLGDSKNGTTAAETLTAIAEATKLEFVAENVMDFAFSQKSPKVMQESLAWLSGAIKEFGLGNMNVKNLIENSKKALGSTNPAVRLSAINFLGTLYLYLGPMLHMFFENEKPALLEQINAEFSKYENEKPPAPTRGLKKSPTTESLGGDTEEIETEGACADGEINIQDLLPRVDISSQITEALITEMSDKNWKVRNEALVKVNTIIQEAKLIKPNIGDLPQALALRLVDSNTKIAQAALGICESIANSMGQPCKQYIRVFLPGFLQGLGDSKAWIRSGCINCMNTYGELCAYKEFFEAEMIADALKIGSPTLRTELWNWLAEKLPKMKSLPKEELHACIPHLYSNLEDRNADVRKNAHEAVFGFMIHLGYDSMLRQSDKLKPGSKTTIVAALDKARPNLPIKPLPKAKASEEKENKVVRGTKSATIVKPGTKAKGPVVVPKSAPVRKKEEEVDTSPLLTVNNMKHQRTIDESKLKVLKWNFTTPREEFVELLKEQMTNANINRNLIANMFHSDFRYHLKAIDSLMEALPDNIQALISNLDLILKWVTLRFFDTNPSVLLKALEYLHSVFNALIENKYHLLESEASSFIPYLCLKTGDPKDAVRNGVRSLFNQICNIFPVSKLFSYVMEGLKSKNARQRTECLDIMGSLIENYGIGVCVPSPSVCLKEVAKQISDRDNSVRNAALNCVVQAYYIVGEKVFKMVGQISDKDMSLLEERIKRAKKPVPKMIAKVEPMTAASLNPIRSNSHDRQNTNVNSSRNIEVLPSNNSTNGQMDTEDDVIDEDEFPRVTPLLPQPPQQEITEYSGPYQLDPELLKRLDSIKYDMPKLQLYQFDLDFLKDEVVVPSIDDARVKVMPLSAPNPILPNQSPLSGSASSLRQGGSRDYLLEKLIKQMSSTDRASAFEAMDHLQTLLISNKGQLMAEYEDSFMSGIAAQLRIIAPEDPRSNESVTRMYRLILTALDAFYQNKNVGTKVSVPLLKEVLTRLILLLVDAKLEGCHDGDAFVRVVNVHCVKIIERSDHSNTICALIQLLHECIRSEGSPRQTELVMKCLWRVIKIMPTWAEELDYDSILLEIHNFLKDYPSAWWKTKPSDTPLRTIKTIVHSMTKAKGGQLMLHLGKVPNTSESELESYILRLLKSLKLEEVKQIPVKTDTLSRSAQKTLKEIFEKMAKKSDAKDALNLLYDFLQQHPEISIEPYLKESKILQDYVNNGLKEIGQARKALKETEKFAEVTADTETSASKGLDSKGVEYYKERLQMWNEVWNQVTKGSPQK</sequence>
<evidence type="ECO:0000256" key="4">
    <source>
        <dbReference type="ARBA" id="ARBA00022454"/>
    </source>
</evidence>
<feature type="region of interest" description="Disordered" evidence="14">
    <location>
        <begin position="1135"/>
        <end position="1154"/>
    </location>
</feature>
<dbReference type="GO" id="GO:0000922">
    <property type="term" value="C:spindle pole"/>
    <property type="evidence" value="ECO:0007669"/>
    <property type="project" value="UniProtKB-SubCell"/>
</dbReference>
<organism evidence="16 17">
    <name type="scientific">Agrilus planipennis</name>
    <name type="common">Emerald ash borer</name>
    <name type="synonym">Agrilus marcopoli</name>
    <dbReference type="NCBI Taxonomy" id="224129"/>
    <lineage>
        <taxon>Eukaryota</taxon>
        <taxon>Metazoa</taxon>
        <taxon>Ecdysozoa</taxon>
        <taxon>Arthropoda</taxon>
        <taxon>Hexapoda</taxon>
        <taxon>Insecta</taxon>
        <taxon>Pterygota</taxon>
        <taxon>Neoptera</taxon>
        <taxon>Endopterygota</taxon>
        <taxon>Coleoptera</taxon>
        <taxon>Polyphaga</taxon>
        <taxon>Elateriformia</taxon>
        <taxon>Buprestoidea</taxon>
        <taxon>Buprestidae</taxon>
        <taxon>Agrilinae</taxon>
        <taxon>Agrilus</taxon>
    </lineage>
</organism>
<evidence type="ECO:0000256" key="10">
    <source>
        <dbReference type="ARBA" id="ARBA00023212"/>
    </source>
</evidence>
<evidence type="ECO:0000256" key="3">
    <source>
        <dbReference type="ARBA" id="ARBA00004647"/>
    </source>
</evidence>
<dbReference type="CTD" id="41952"/>
<comment type="similarity">
    <text evidence="13">Belongs to the TOG/XMAP215 family.</text>
</comment>
<dbReference type="GeneID" id="108738168"/>
<dbReference type="Pfam" id="PF21041">
    <property type="entry name" value="XMAP215_CLASP_TOG"/>
    <property type="match status" value="4"/>
</dbReference>
<dbReference type="Gene3D" id="1.25.10.10">
    <property type="entry name" value="Leucine-rich Repeat Variant"/>
    <property type="match status" value="5"/>
</dbReference>
<dbReference type="GO" id="GO:0051010">
    <property type="term" value="F:microtubule plus-end binding"/>
    <property type="evidence" value="ECO:0007669"/>
    <property type="project" value="InterPro"/>
</dbReference>
<evidence type="ECO:0000256" key="8">
    <source>
        <dbReference type="ARBA" id="ARBA00022776"/>
    </source>
</evidence>
<keyword evidence="4" id="KW-0158">Chromosome</keyword>
<name>A0A7F5RAE6_AGRPL</name>
<keyword evidence="9" id="KW-0995">Kinetochore</keyword>
<feature type="region of interest" description="Disordered" evidence="14">
    <location>
        <begin position="830"/>
        <end position="856"/>
    </location>
</feature>
<dbReference type="Proteomes" id="UP000192223">
    <property type="component" value="Unplaced"/>
</dbReference>
<comment type="subcellular location">
    <subcellularLocation>
        <location evidence="2">Chromosome</location>
        <location evidence="2">Centromere</location>
        <location evidence="2">Kinetochore</location>
    </subcellularLocation>
    <subcellularLocation>
        <location evidence="1">Cytoplasm</location>
        <location evidence="1">Cytoskeleton</location>
        <location evidence="1">Microtubule organizing center</location>
        <location evidence="1">Centrosome</location>
    </subcellularLocation>
    <subcellularLocation>
        <location evidence="3">Cytoplasm</location>
        <location evidence="3">Cytoskeleton</location>
        <location evidence="3">Spindle pole</location>
    </subcellularLocation>
</comment>
<evidence type="ECO:0000256" key="7">
    <source>
        <dbReference type="ARBA" id="ARBA00022737"/>
    </source>
</evidence>
<dbReference type="InterPro" id="IPR045110">
    <property type="entry name" value="XMAP215"/>
</dbReference>
<evidence type="ECO:0000256" key="14">
    <source>
        <dbReference type="SAM" id="MobiDB-lite"/>
    </source>
</evidence>
<evidence type="ECO:0000256" key="13">
    <source>
        <dbReference type="ARBA" id="ARBA00025722"/>
    </source>
</evidence>
<dbReference type="SUPFAM" id="SSF48371">
    <property type="entry name" value="ARM repeat"/>
    <property type="match status" value="3"/>
</dbReference>
<dbReference type="InterPro" id="IPR034085">
    <property type="entry name" value="TOG"/>
</dbReference>
<dbReference type="InterPro" id="IPR011989">
    <property type="entry name" value="ARM-like"/>
</dbReference>
<accession>A0A7F5RAE6</accession>
<feature type="domain" description="TOG" evidence="15">
    <location>
        <begin position="603"/>
        <end position="835"/>
    </location>
</feature>
<dbReference type="FunFam" id="1.25.10.10:FF:000050">
    <property type="entry name" value="Cytoskeleton-associated protein 5 isoform X1"/>
    <property type="match status" value="1"/>
</dbReference>
<feature type="domain" description="TOG" evidence="15">
    <location>
        <begin position="1"/>
        <end position="226"/>
    </location>
</feature>
<dbReference type="InterPro" id="IPR016024">
    <property type="entry name" value="ARM-type_fold"/>
</dbReference>
<evidence type="ECO:0000259" key="15">
    <source>
        <dbReference type="SMART" id="SM01349"/>
    </source>
</evidence>
<keyword evidence="6" id="KW-0132">Cell division</keyword>
<evidence type="ECO:0000256" key="2">
    <source>
        <dbReference type="ARBA" id="ARBA00004629"/>
    </source>
</evidence>
<keyword evidence="11" id="KW-0131">Cell cycle</keyword>
<evidence type="ECO:0000256" key="5">
    <source>
        <dbReference type="ARBA" id="ARBA00022490"/>
    </source>
</evidence>
<protein>
    <submittedName>
        <fullName evidence="17">Protein mini spindles isoform X1</fullName>
    </submittedName>
</protein>
<evidence type="ECO:0000313" key="16">
    <source>
        <dbReference type="Proteomes" id="UP000192223"/>
    </source>
</evidence>
<keyword evidence="5" id="KW-0963">Cytoplasm</keyword>
<dbReference type="GO" id="GO:0000776">
    <property type="term" value="C:kinetochore"/>
    <property type="evidence" value="ECO:0007669"/>
    <property type="project" value="UniProtKB-KW"/>
</dbReference>
<feature type="compositionally biased region" description="Low complexity" evidence="14">
    <location>
        <begin position="548"/>
        <end position="564"/>
    </location>
</feature>
<dbReference type="FunFam" id="1.25.10.10:FF:000019">
    <property type="entry name" value="Cytoskeleton-associated protein 5"/>
    <property type="match status" value="1"/>
</dbReference>
<keyword evidence="12" id="KW-0137">Centromere</keyword>
<keyword evidence="8" id="KW-0498">Mitosis</keyword>
<dbReference type="FunFam" id="1.25.10.10:FF:000068">
    <property type="entry name" value="cytoskeleton-associated protein 5 isoform X1"/>
    <property type="match status" value="1"/>
</dbReference>